<feature type="domain" description="DNA polymerase III beta sliding clamp central" evidence="11">
    <location>
        <begin position="126"/>
        <end position="246"/>
    </location>
</feature>
<dbReference type="InterPro" id="IPR001001">
    <property type="entry name" value="DNA_polIII_beta"/>
</dbReference>
<comment type="subcellular location">
    <subcellularLocation>
        <location evidence="1 9">Cytoplasm</location>
    </subcellularLocation>
</comment>
<dbReference type="GO" id="GO:0005737">
    <property type="term" value="C:cytoplasm"/>
    <property type="evidence" value="ECO:0007669"/>
    <property type="project" value="UniProtKB-SubCell"/>
</dbReference>
<dbReference type="InterPro" id="IPR022634">
    <property type="entry name" value="DNA_polIII_beta_N"/>
</dbReference>
<dbReference type="GO" id="GO:0003677">
    <property type="term" value="F:DNA binding"/>
    <property type="evidence" value="ECO:0007669"/>
    <property type="project" value="UniProtKB-UniRule"/>
</dbReference>
<dbReference type="PANTHER" id="PTHR30478">
    <property type="entry name" value="DNA POLYMERASE III SUBUNIT BETA"/>
    <property type="match status" value="1"/>
</dbReference>
<evidence type="ECO:0000256" key="8">
    <source>
        <dbReference type="ARBA" id="ARBA00023125"/>
    </source>
</evidence>
<organism evidence="13 14">
    <name type="scientific">Actinomyces graevenitzii</name>
    <dbReference type="NCBI Taxonomy" id="55565"/>
    <lineage>
        <taxon>Bacteria</taxon>
        <taxon>Bacillati</taxon>
        <taxon>Actinomycetota</taxon>
        <taxon>Actinomycetes</taxon>
        <taxon>Actinomycetales</taxon>
        <taxon>Actinomycetaceae</taxon>
        <taxon>Actinomyces</taxon>
    </lineage>
</organism>
<dbReference type="KEGG" id="agh:M3I41_00010"/>
<dbReference type="Pfam" id="PF02767">
    <property type="entry name" value="DNA_pol3_beta_2"/>
    <property type="match status" value="1"/>
</dbReference>
<dbReference type="SMART" id="SM00480">
    <property type="entry name" value="POL3Bc"/>
    <property type="match status" value="1"/>
</dbReference>
<evidence type="ECO:0000313" key="13">
    <source>
        <dbReference type="EMBL" id="UQF79706.1"/>
    </source>
</evidence>
<dbReference type="Pfam" id="PF02768">
    <property type="entry name" value="DNA_pol3_beta_3"/>
    <property type="match status" value="1"/>
</dbReference>
<evidence type="ECO:0000256" key="5">
    <source>
        <dbReference type="ARBA" id="ARBA00022695"/>
    </source>
</evidence>
<evidence type="ECO:0000313" key="14">
    <source>
        <dbReference type="Proteomes" id="UP000830236"/>
    </source>
</evidence>
<dbReference type="GO" id="GO:0009360">
    <property type="term" value="C:DNA polymerase III complex"/>
    <property type="evidence" value="ECO:0007669"/>
    <property type="project" value="InterPro"/>
</dbReference>
<dbReference type="InterPro" id="IPR022637">
    <property type="entry name" value="DNA_polIII_beta_cen"/>
</dbReference>
<comment type="similarity">
    <text evidence="2 9">Belongs to the beta sliding clamp family.</text>
</comment>
<accession>A0A9E7AHJ2</accession>
<keyword evidence="4 9" id="KW-0808">Transferase</keyword>
<sequence>MKLRVARDVLAEAVAWTARSVPPNPPVPVLAGVRMEAKGDVVILSSFDYEVSGRCEIPASVEVEGEVLIPGRALTKFAKGFPSKPVDIELVGTRVRFTCGSAHSELPAMQVDDYPALPSMPAQVGTIDSDVLSKAVAQVSIAAARDDTLPLLTNVCMEFSGNKLTMLATDRYRLAMREVEWNPAKPLDAVVLLKARTLADVAKSLVSGAPIEIALNDDDAVASRLIGFESGERRTTSVLSDGEYPQVRRLFPEQVNTYATVGRKELLDAVKFVSLVAERNTALRLTFTEGNLHLEAGQGEDAQASEELVAHLDGNEISAAFNPLFLQEGLNALSSNYVRFDFTHPNKPAVLVGVDEPGTEPDPSFRYLLMPIRFGV</sequence>
<comment type="subunit">
    <text evidence="9">Forms a ring-shaped head-to-tail homodimer around DNA.</text>
</comment>
<name>A0A9E7AHJ2_9ACTO</name>
<dbReference type="CDD" id="cd00140">
    <property type="entry name" value="beta_clamp"/>
    <property type="match status" value="1"/>
</dbReference>
<dbReference type="GO" id="GO:0003887">
    <property type="term" value="F:DNA-directed DNA polymerase activity"/>
    <property type="evidence" value="ECO:0007669"/>
    <property type="project" value="UniProtKB-UniRule"/>
</dbReference>
<feature type="domain" description="DNA polymerase III beta sliding clamp C-terminal" evidence="12">
    <location>
        <begin position="248"/>
        <end position="372"/>
    </location>
</feature>
<evidence type="ECO:0000259" key="12">
    <source>
        <dbReference type="Pfam" id="PF02768"/>
    </source>
</evidence>
<keyword evidence="6 9" id="KW-0235">DNA replication</keyword>
<dbReference type="AlphaFoldDB" id="A0A9E7AHJ2"/>
<dbReference type="PIRSF" id="PIRSF000804">
    <property type="entry name" value="DNA_pol_III_b"/>
    <property type="match status" value="1"/>
</dbReference>
<gene>
    <name evidence="13" type="primary">dnaN</name>
    <name evidence="13" type="ORF">M3I41_00010</name>
</gene>
<dbReference type="PANTHER" id="PTHR30478:SF0">
    <property type="entry name" value="BETA SLIDING CLAMP"/>
    <property type="match status" value="1"/>
</dbReference>
<keyword evidence="3 9" id="KW-0963">Cytoplasm</keyword>
<proteinExistence type="inferred from homology"/>
<dbReference type="GO" id="GO:0006271">
    <property type="term" value="P:DNA strand elongation involved in DNA replication"/>
    <property type="evidence" value="ECO:0007669"/>
    <property type="project" value="TreeGrafter"/>
</dbReference>
<evidence type="ECO:0000256" key="7">
    <source>
        <dbReference type="ARBA" id="ARBA00022932"/>
    </source>
</evidence>
<dbReference type="SUPFAM" id="SSF55979">
    <property type="entry name" value="DNA clamp"/>
    <property type="match status" value="3"/>
</dbReference>
<evidence type="ECO:0000256" key="9">
    <source>
        <dbReference type="PIRNR" id="PIRNR000804"/>
    </source>
</evidence>
<evidence type="ECO:0000256" key="6">
    <source>
        <dbReference type="ARBA" id="ARBA00022705"/>
    </source>
</evidence>
<evidence type="ECO:0000256" key="4">
    <source>
        <dbReference type="ARBA" id="ARBA00022679"/>
    </source>
</evidence>
<keyword evidence="7 9" id="KW-0239">DNA-directed DNA polymerase</keyword>
<evidence type="ECO:0000256" key="1">
    <source>
        <dbReference type="ARBA" id="ARBA00004496"/>
    </source>
</evidence>
<dbReference type="NCBIfam" id="TIGR00663">
    <property type="entry name" value="dnan"/>
    <property type="match status" value="1"/>
</dbReference>
<keyword evidence="5 9" id="KW-0548">Nucleotidyltransferase</keyword>
<dbReference type="Pfam" id="PF00712">
    <property type="entry name" value="DNA_pol3_beta"/>
    <property type="match status" value="1"/>
</dbReference>
<feature type="domain" description="DNA polymerase III beta sliding clamp N-terminal" evidence="10">
    <location>
        <begin position="1"/>
        <end position="118"/>
    </location>
</feature>
<keyword evidence="8" id="KW-0238">DNA-binding</keyword>
<dbReference type="InterPro" id="IPR046938">
    <property type="entry name" value="DNA_clamp_sf"/>
</dbReference>
<protein>
    <recommendedName>
        <fullName evidence="9">Beta sliding clamp</fullName>
    </recommendedName>
</protein>
<comment type="function">
    <text evidence="9">Confers DNA tethering and processivity to DNA polymerases and other proteins. Acts as a clamp, forming a ring around DNA (a reaction catalyzed by the clamp-loading complex) which diffuses in an ATP-independent manner freely and bidirectionally along dsDNA. Initially characterized for its ability to contact the catalytic subunit of DNA polymerase III (Pol III), a complex, multichain enzyme responsible for most of the replicative synthesis in bacteria; Pol III exhibits 3'-5' exonuclease proofreading activity. The beta chain is required for initiation of replication as well as for processivity of DNA replication.</text>
</comment>
<evidence type="ECO:0000259" key="10">
    <source>
        <dbReference type="Pfam" id="PF00712"/>
    </source>
</evidence>
<evidence type="ECO:0000256" key="2">
    <source>
        <dbReference type="ARBA" id="ARBA00010752"/>
    </source>
</evidence>
<evidence type="ECO:0000259" key="11">
    <source>
        <dbReference type="Pfam" id="PF02767"/>
    </source>
</evidence>
<evidence type="ECO:0000256" key="3">
    <source>
        <dbReference type="ARBA" id="ARBA00022490"/>
    </source>
</evidence>
<dbReference type="EMBL" id="CP097095">
    <property type="protein sequence ID" value="UQF79706.1"/>
    <property type="molecule type" value="Genomic_DNA"/>
</dbReference>
<dbReference type="GO" id="GO:0008408">
    <property type="term" value="F:3'-5' exonuclease activity"/>
    <property type="evidence" value="ECO:0007669"/>
    <property type="project" value="InterPro"/>
</dbReference>
<reference evidence="13" key="1">
    <citation type="submission" date="2022-05" db="EMBL/GenBank/DDBJ databases">
        <title>Using nanopore sequencing to obtain complete genomes from saliva samples.</title>
        <authorList>
            <person name="Baker J.L."/>
        </authorList>
    </citation>
    <scope>NUCLEOTIDE SEQUENCE</scope>
    <source>
        <strain evidence="13">JCVI-JB-Ag32</strain>
    </source>
</reference>
<dbReference type="InterPro" id="IPR022635">
    <property type="entry name" value="DNA_polIII_beta_C"/>
</dbReference>
<dbReference type="Proteomes" id="UP000830236">
    <property type="component" value="Chromosome"/>
</dbReference>
<dbReference type="Gene3D" id="3.10.150.10">
    <property type="entry name" value="DNA Polymerase III, subunit A, domain 2"/>
    <property type="match status" value="3"/>
</dbReference>